<comment type="caution">
    <text evidence="3">The sequence shown here is derived from an EMBL/GenBank/DDBJ whole genome shotgun (WGS) entry which is preliminary data.</text>
</comment>
<dbReference type="InterPro" id="IPR025886">
    <property type="entry name" value="PP2-like"/>
</dbReference>
<reference evidence="3" key="1">
    <citation type="submission" date="2022-08" db="EMBL/GenBank/DDBJ databases">
        <authorList>
            <person name="Marques A."/>
        </authorList>
    </citation>
    <scope>NUCLEOTIDE SEQUENCE</scope>
    <source>
        <strain evidence="3">RhyPub2mFocal</strain>
        <tissue evidence="3">Leaves</tissue>
    </source>
</reference>
<feature type="compositionally biased region" description="Basic and acidic residues" evidence="1">
    <location>
        <begin position="295"/>
        <end position="332"/>
    </location>
</feature>
<dbReference type="SMART" id="SM00256">
    <property type="entry name" value="FBOX"/>
    <property type="match status" value="1"/>
</dbReference>
<proteinExistence type="predicted"/>
<accession>A0AAV8EDG3</accession>
<evidence type="ECO:0000313" key="3">
    <source>
        <dbReference type="EMBL" id="KAJ4776282.1"/>
    </source>
</evidence>
<organism evidence="3 4">
    <name type="scientific">Rhynchospora pubera</name>
    <dbReference type="NCBI Taxonomy" id="906938"/>
    <lineage>
        <taxon>Eukaryota</taxon>
        <taxon>Viridiplantae</taxon>
        <taxon>Streptophyta</taxon>
        <taxon>Embryophyta</taxon>
        <taxon>Tracheophyta</taxon>
        <taxon>Spermatophyta</taxon>
        <taxon>Magnoliopsida</taxon>
        <taxon>Liliopsida</taxon>
        <taxon>Poales</taxon>
        <taxon>Cyperaceae</taxon>
        <taxon>Cyperoideae</taxon>
        <taxon>Rhynchosporeae</taxon>
        <taxon>Rhynchospora</taxon>
    </lineage>
</organism>
<dbReference type="AlphaFoldDB" id="A0AAV8EDG3"/>
<dbReference type="Pfam" id="PF12937">
    <property type="entry name" value="F-box-like"/>
    <property type="match status" value="1"/>
</dbReference>
<dbReference type="PROSITE" id="PS50181">
    <property type="entry name" value="FBOX"/>
    <property type="match status" value="1"/>
</dbReference>
<dbReference type="InterPro" id="IPR001810">
    <property type="entry name" value="F-box_dom"/>
</dbReference>
<evidence type="ECO:0000313" key="4">
    <source>
        <dbReference type="Proteomes" id="UP001140206"/>
    </source>
</evidence>
<dbReference type="InterPro" id="IPR036047">
    <property type="entry name" value="F-box-like_dom_sf"/>
</dbReference>
<dbReference type="SUPFAM" id="SSF81383">
    <property type="entry name" value="F-box domain"/>
    <property type="match status" value="1"/>
</dbReference>
<dbReference type="Gene3D" id="1.20.1280.50">
    <property type="match status" value="1"/>
</dbReference>
<sequence length="338" mass="39268">METTETTMAKLGDIHQLPEDCLSHVISSTTARDACVSSTVSRAFRSAADSDTTWERLLPSDYASILSRAVKPVEYASKKELYFRLCDHPVLIDGCKMSFGLEKSSGAKCFMISAKALSIVWGDDGRYWKWIVVPKYSSRFVVCAKLKSVCWLEICGNIDSKILTPHTIYAAYLIFKLTRNAMGLLNPFQRAKITLAGNVVSEHFVCLDIGSKRFQPLERRDVMLPTVRQYGWLEIKLGEFYNEEGIDMESVQRKRKRKKERREEKGEEKRREKRRKKREEKGEEKKRRAKRKKVAAGERVEFAGEKRLRPSKEKRRPEVVTVRREEEFERQRTPISRF</sequence>
<dbReference type="Proteomes" id="UP001140206">
    <property type="component" value="Chromosome 3"/>
</dbReference>
<protein>
    <submittedName>
        <fullName evidence="3">F-box protein</fullName>
    </submittedName>
</protein>
<dbReference type="PANTHER" id="PTHR32278:SF111">
    <property type="entry name" value="F-BOX PROTEIN PP2-B12-RELATED"/>
    <property type="match status" value="1"/>
</dbReference>
<evidence type="ECO:0000259" key="2">
    <source>
        <dbReference type="PROSITE" id="PS50181"/>
    </source>
</evidence>
<gene>
    <name evidence="3" type="ORF">LUZ62_060539</name>
</gene>
<dbReference type="EMBL" id="JAMFTS010000003">
    <property type="protein sequence ID" value="KAJ4776282.1"/>
    <property type="molecule type" value="Genomic_DNA"/>
</dbReference>
<feature type="domain" description="F-box" evidence="2">
    <location>
        <begin position="11"/>
        <end position="57"/>
    </location>
</feature>
<keyword evidence="4" id="KW-1185">Reference proteome</keyword>
<feature type="compositionally biased region" description="Basic and acidic residues" evidence="1">
    <location>
        <begin position="261"/>
        <end position="270"/>
    </location>
</feature>
<dbReference type="PANTHER" id="PTHR32278">
    <property type="entry name" value="F-BOX DOMAIN-CONTAINING PROTEIN"/>
    <property type="match status" value="1"/>
</dbReference>
<dbReference type="Pfam" id="PF14299">
    <property type="entry name" value="PP2"/>
    <property type="match status" value="1"/>
</dbReference>
<name>A0AAV8EDG3_9POAL</name>
<dbReference type="CDD" id="cd22162">
    <property type="entry name" value="F-box_AtSKIP3-like"/>
    <property type="match status" value="1"/>
</dbReference>
<evidence type="ECO:0000256" key="1">
    <source>
        <dbReference type="SAM" id="MobiDB-lite"/>
    </source>
</evidence>
<feature type="region of interest" description="Disordered" evidence="1">
    <location>
        <begin position="251"/>
        <end position="338"/>
    </location>
</feature>